<sequence>MTPGSVSFNLTLGIFDEAKVERKEVEVAVTYDHEALFWDTSRVPKPARLFTCISVESIPHGGNTSDLVWLLDAKQTWLGEKKGEKEALYAVNKVLAYGDPEELCSVYGDKATCEEELGDTKPGKTKSIDCGMTFNLKQGLPSRSYPARAIAFVGPTMQEVQAYNMRG</sequence>
<dbReference type="Proteomes" id="UP000812966">
    <property type="component" value="Unassembled WGS sequence"/>
</dbReference>
<name>A0A8K0JI46_9TREE</name>
<evidence type="ECO:0000313" key="2">
    <source>
        <dbReference type="Proteomes" id="UP000812966"/>
    </source>
</evidence>
<dbReference type="EMBL" id="JABELV010000110">
    <property type="protein sequence ID" value="KAG7530715.1"/>
    <property type="molecule type" value="Genomic_DNA"/>
</dbReference>
<proteinExistence type="predicted"/>
<evidence type="ECO:0000313" key="1">
    <source>
        <dbReference type="EMBL" id="KAG7530715.1"/>
    </source>
</evidence>
<keyword evidence="2" id="KW-1185">Reference proteome</keyword>
<dbReference type="AlphaFoldDB" id="A0A8K0JI46"/>
<gene>
    <name evidence="1" type="ORF">FFLO_04823</name>
</gene>
<accession>A0A8K0JI46</accession>
<comment type="caution">
    <text evidence="1">The sequence shown here is derived from an EMBL/GenBank/DDBJ whole genome shotgun (WGS) entry which is preliminary data.</text>
</comment>
<protein>
    <submittedName>
        <fullName evidence="1">Uncharacterized protein</fullName>
    </submittedName>
</protein>
<reference evidence="1" key="1">
    <citation type="submission" date="2020-04" db="EMBL/GenBank/DDBJ databases">
        <title>Analysis of mating type loci in Filobasidium floriforme.</title>
        <authorList>
            <person name="Nowrousian M."/>
        </authorList>
    </citation>
    <scope>NUCLEOTIDE SEQUENCE</scope>
    <source>
        <strain evidence="1">CBS 6242</strain>
    </source>
</reference>
<organism evidence="1 2">
    <name type="scientific">Filobasidium floriforme</name>
    <dbReference type="NCBI Taxonomy" id="5210"/>
    <lineage>
        <taxon>Eukaryota</taxon>
        <taxon>Fungi</taxon>
        <taxon>Dikarya</taxon>
        <taxon>Basidiomycota</taxon>
        <taxon>Agaricomycotina</taxon>
        <taxon>Tremellomycetes</taxon>
        <taxon>Filobasidiales</taxon>
        <taxon>Filobasidiaceae</taxon>
        <taxon>Filobasidium</taxon>
    </lineage>
</organism>